<sequence length="1358" mass="137143">KYWQVNFETTGYGDLIFSSKMAGNNVRSASDFKVQYRVGAAGVWTDVPTANIDITAINNWTVGNLANIALPVACENQADIYLRWIMTSNTGINGTQSVQAGNATYIDDIYVYGVSLATPPVANFTASATTGCEGVSITFTDASTNSPTSWAWDFGGGATNSALQNPTVTFNTAGTYTITLTATNAYGNDSEVKTAYITIWDRPTATTSVTNVACFGGVTGTVTATPSGGTSPFTYLWNDPAPAQTTQTATALTAGTYNVTVTDSHSCTVGASATVTQPASALSSSITAQTNISCNGGSNGSATVTATGGTGTYTYLWNDPAPAQTTATATALTVGTWTVTVTDANGCTSVSSATITQPTALTVSMSGTNVSCFGGSNGTATATPSGGTGAYSYLWNDPAPAQTTATCTGLTAGTWSVTITDANGCTVTGSRTVTQPATSVNASTTGTNVTCFGGSNGTATVTASGGTSPYTYLWNDPAPAQTTATCTGLTAGTWTVTVTDANGCTATANRIITQPASALSGSTSVVNVTCNGGSNGSATVTVSGGTSPYTYLWNDPAPAQTTPTATALTAGTWTVTITDLNTCTATANAIVTQPAAISLSTTTVNASCGNSDGSATVTASGGTSPYTYLWNDPAPVQTTATATGLASGSYTVTVTDAGGCSNTATANINDSGAPTVTISSSTNASCFGVCDGTATVSVSGGTLPYTYLWSSGNTTATATGLCSGTVSVDVTDAAGCNASTSVVITQPAILAFTIASSTNASCFGVCDGTATTTISGGTPSYTYAWSNGVSTANLTGLCDGAYIGTVTDSHGCTASASISITEPTELIASSSVTDVSCFGENDGSATVSVTGGTPVYTYIWSNGGSASTESGLIAGSYVVTVIDSHACSDVIGINVTSPTEIVVNLTHTDITCFSANDGTAAVSVTGGSPSYTYNWSVGGTGTSVSGLSAGVVEITVTDASGCSVIESTTIAEPAPLSATIFTQNNVTCFGLCDGAVLINVTGGTPSYTYLWSTGATTNFVTGLCAGSYSLTVYDANGCSSILNITITEPAQLIVSETVTDANCGLSDGSISLNVTGGTSPYSYEWDGGEITSGLTNIPSGVYTVTVTDFTGCEVIMGITVNDIGGASVIVDVLNVECFGESNGQATANVTGGTSPYIFNWSSGGSGVVETGLAAGSYTVTVEDATGCQTVESFSVTEPAELVLTMSSTDETPVGASNGTATVSISGGTPAYIIQWSNDESSETITGLATGWYFVTVTDSYSCIEIDSVFVDFQISISENSNGGYRIYPNPTNGIVTVELQSLDITRIEITDVIGKQIMNIENVSDVNRFDLSPFKAGVYFINLYSEKGKLSDKLILNQ</sequence>
<dbReference type="InterPro" id="IPR035986">
    <property type="entry name" value="PKD_dom_sf"/>
</dbReference>
<dbReference type="Proteomes" id="UP000034154">
    <property type="component" value="Unassembled WGS sequence"/>
</dbReference>
<dbReference type="Pfam" id="PF13573">
    <property type="entry name" value="SprB"/>
    <property type="match status" value="14"/>
</dbReference>
<dbReference type="NCBIfam" id="TIGR04183">
    <property type="entry name" value="Por_Secre_tail"/>
    <property type="match status" value="1"/>
</dbReference>
<gene>
    <name evidence="3" type="ORF">UW63_C0045G0002</name>
</gene>
<feature type="non-terminal residue" evidence="3">
    <location>
        <position position="1"/>
    </location>
</feature>
<dbReference type="PATRIC" id="fig|1619000.3.peg.734"/>
<dbReference type="Pfam" id="PF18911">
    <property type="entry name" value="PKD_4"/>
    <property type="match status" value="1"/>
</dbReference>
<comment type="caution">
    <text evidence="3">The sequence shown here is derived from an EMBL/GenBank/DDBJ whole genome shotgun (WGS) entry which is preliminary data.</text>
</comment>
<organism evidence="3 4">
    <name type="scientific">Candidatus Uhrbacteria bacterium GW2011_GWF2_44_350</name>
    <dbReference type="NCBI Taxonomy" id="1619000"/>
    <lineage>
        <taxon>Bacteria</taxon>
        <taxon>Candidatus Uhriibacteriota</taxon>
    </lineage>
</organism>
<dbReference type="InterPro" id="IPR000601">
    <property type="entry name" value="PKD_dom"/>
</dbReference>
<evidence type="ECO:0000313" key="4">
    <source>
        <dbReference type="Proteomes" id="UP000034154"/>
    </source>
</evidence>
<dbReference type="CDD" id="cd00146">
    <property type="entry name" value="PKD"/>
    <property type="match status" value="1"/>
</dbReference>
<dbReference type="Gene3D" id="2.60.40.740">
    <property type="match status" value="14"/>
</dbReference>
<proteinExistence type="predicted"/>
<reference evidence="3 4" key="1">
    <citation type="journal article" date="2015" name="Nature">
        <title>rRNA introns, odd ribosomes, and small enigmatic genomes across a large radiation of phyla.</title>
        <authorList>
            <person name="Brown C.T."/>
            <person name="Hug L.A."/>
            <person name="Thomas B.C."/>
            <person name="Sharon I."/>
            <person name="Castelle C.J."/>
            <person name="Singh A."/>
            <person name="Wilkins M.J."/>
            <person name="Williams K.H."/>
            <person name="Banfield J.F."/>
        </authorList>
    </citation>
    <scope>NUCLEOTIDE SEQUENCE [LARGE SCALE GENOMIC DNA]</scope>
</reference>
<dbReference type="EMBL" id="LCJB01000045">
    <property type="protein sequence ID" value="KKT69818.1"/>
    <property type="molecule type" value="Genomic_DNA"/>
</dbReference>
<dbReference type="SMART" id="SM00089">
    <property type="entry name" value="PKD"/>
    <property type="match status" value="3"/>
</dbReference>
<feature type="domain" description="Ig-like" evidence="2">
    <location>
        <begin position="1198"/>
        <end position="1262"/>
    </location>
</feature>
<name>A0A0G1JEP2_9BACT</name>
<dbReference type="SUPFAM" id="SSF49299">
    <property type="entry name" value="PKD domain"/>
    <property type="match status" value="1"/>
</dbReference>
<dbReference type="InterPro" id="IPR025667">
    <property type="entry name" value="SprB_repeat"/>
</dbReference>
<dbReference type="FunFam" id="2.60.40.10:FF:000270">
    <property type="entry name" value="Cell surface protein"/>
    <property type="match status" value="1"/>
</dbReference>
<evidence type="ECO:0008006" key="5">
    <source>
        <dbReference type="Google" id="ProtNLM"/>
    </source>
</evidence>
<evidence type="ECO:0000313" key="3">
    <source>
        <dbReference type="EMBL" id="KKT69818.1"/>
    </source>
</evidence>
<dbReference type="InterPro" id="IPR022409">
    <property type="entry name" value="PKD/Chitinase_dom"/>
</dbReference>
<dbReference type="Pfam" id="PF18962">
    <property type="entry name" value="Por_Secre_tail"/>
    <property type="match status" value="1"/>
</dbReference>
<dbReference type="PROSITE" id="PS50835">
    <property type="entry name" value="IG_LIKE"/>
    <property type="match status" value="1"/>
</dbReference>
<accession>A0A0G1JEP2</accession>
<evidence type="ECO:0000259" key="2">
    <source>
        <dbReference type="PROSITE" id="PS50835"/>
    </source>
</evidence>
<feature type="domain" description="PKD" evidence="1">
    <location>
        <begin position="120"/>
        <end position="199"/>
    </location>
</feature>
<dbReference type="InterPro" id="IPR026444">
    <property type="entry name" value="Secre_tail"/>
</dbReference>
<dbReference type="InterPro" id="IPR007110">
    <property type="entry name" value="Ig-like_dom"/>
</dbReference>
<protein>
    <recommendedName>
        <fullName evidence="5">PKD domain-containing protein</fullName>
    </recommendedName>
</protein>
<dbReference type="InterPro" id="IPR013783">
    <property type="entry name" value="Ig-like_fold"/>
</dbReference>
<dbReference type="PROSITE" id="PS50093">
    <property type="entry name" value="PKD"/>
    <property type="match status" value="1"/>
</dbReference>
<evidence type="ECO:0000259" key="1">
    <source>
        <dbReference type="PROSITE" id="PS50093"/>
    </source>
</evidence>
<dbReference type="Gene3D" id="2.60.40.10">
    <property type="entry name" value="Immunoglobulins"/>
    <property type="match status" value="1"/>
</dbReference>